<dbReference type="InterPro" id="IPR002763">
    <property type="entry name" value="DUF72"/>
</dbReference>
<dbReference type="SUPFAM" id="SSF117396">
    <property type="entry name" value="TM1631-like"/>
    <property type="match status" value="1"/>
</dbReference>
<sequence length="286" mass="32930">MIRFGMAQWQHPAWVDWIYPRSEAPSSRLGYYARFFNSVEVGSTFYTEVAADQIIKWAALVSSDFRFSFKVPRGISHQLNEIPFPQVLQHWQRFQDLLLPIQDQLGPTMLQFPASVDVSYLDKISQLCNEWRLPSSLSVEVRSLSYFDKFEGEASLLRVLANGQYDKVVMDSRPVFSTDAYCESLVEAQRKKPRVPCHAVATGFSPVVRFVGHPDLERNHFWLDQWADKLLMWLEEGRSPTVFVHSSDNIAAPTLAAWLDDKLDAKSDRYAKRLLLPSQHDQIGLF</sequence>
<dbReference type="Proteomes" id="UP000254326">
    <property type="component" value="Unassembled WGS sequence"/>
</dbReference>
<accession>A0A370U4V6</accession>
<dbReference type="EMBL" id="QKRA01000014">
    <property type="protein sequence ID" value="RDL42819.1"/>
    <property type="molecule type" value="Genomic_DNA"/>
</dbReference>
<evidence type="ECO:0000313" key="2">
    <source>
        <dbReference type="Proteomes" id="UP000254326"/>
    </source>
</evidence>
<dbReference type="PANTHER" id="PTHR30348:SF9">
    <property type="entry name" value="UPF0759 PROTEIN YECE"/>
    <property type="match status" value="1"/>
</dbReference>
<dbReference type="AlphaFoldDB" id="A0A370U4V6"/>
<name>A0A370U4V6_9GAMM</name>
<keyword evidence="2" id="KW-1185">Reference proteome</keyword>
<evidence type="ECO:0008006" key="3">
    <source>
        <dbReference type="Google" id="ProtNLM"/>
    </source>
</evidence>
<comment type="caution">
    <text evidence="1">The sequence shown here is derived from an EMBL/GenBank/DDBJ whole genome shotgun (WGS) entry which is preliminary data.</text>
</comment>
<dbReference type="PANTHER" id="PTHR30348">
    <property type="entry name" value="UNCHARACTERIZED PROTEIN YECE"/>
    <property type="match status" value="1"/>
</dbReference>
<proteinExistence type="predicted"/>
<dbReference type="InterPro" id="IPR036520">
    <property type="entry name" value="UPF0759_sf"/>
</dbReference>
<dbReference type="OrthoDB" id="9780310at2"/>
<evidence type="ECO:0000313" key="1">
    <source>
        <dbReference type="EMBL" id="RDL42819.1"/>
    </source>
</evidence>
<reference evidence="1 2" key="1">
    <citation type="submission" date="2018-06" db="EMBL/GenBank/DDBJ databases">
        <title>Marinomonas sp. YLB-05 draft genome sequence.</title>
        <authorList>
            <person name="Yu L."/>
            <person name="Tang X."/>
        </authorList>
    </citation>
    <scope>NUCLEOTIDE SEQUENCE [LARGE SCALE GENOMIC DNA]</scope>
    <source>
        <strain evidence="1 2">YLB-05</strain>
    </source>
</reference>
<gene>
    <name evidence="1" type="ORF">DN730_17695</name>
</gene>
<dbReference type="Pfam" id="PF01904">
    <property type="entry name" value="DUF72"/>
    <property type="match status" value="1"/>
</dbReference>
<protein>
    <recommendedName>
        <fullName evidence="3">DUF72 domain-containing protein</fullName>
    </recommendedName>
</protein>
<organism evidence="1 2">
    <name type="scientific">Marinomonas piezotolerans</name>
    <dbReference type="NCBI Taxonomy" id="2213058"/>
    <lineage>
        <taxon>Bacteria</taxon>
        <taxon>Pseudomonadati</taxon>
        <taxon>Pseudomonadota</taxon>
        <taxon>Gammaproteobacteria</taxon>
        <taxon>Oceanospirillales</taxon>
        <taxon>Oceanospirillaceae</taxon>
        <taxon>Marinomonas</taxon>
    </lineage>
</organism>
<dbReference type="Gene3D" id="3.20.20.410">
    <property type="entry name" value="Protein of unknown function UPF0759"/>
    <property type="match status" value="1"/>
</dbReference>